<sequence length="70" mass="8246">MIYVFITSVKTEQEVGQLKPHLNDLLKQAKWNFDLEDCDKILRIDIETEITQSIINLLKDKGFYCEELVD</sequence>
<protein>
    <recommendedName>
        <fullName evidence="3">HMA domain-containing protein</fullName>
    </recommendedName>
</protein>
<keyword evidence="2" id="KW-1185">Reference proteome</keyword>
<evidence type="ECO:0000313" key="2">
    <source>
        <dbReference type="Proteomes" id="UP000530060"/>
    </source>
</evidence>
<name>A0A6V6YWQ4_9FLAO</name>
<reference evidence="1 2" key="1">
    <citation type="submission" date="2020-06" db="EMBL/GenBank/DDBJ databases">
        <authorList>
            <person name="Criscuolo A."/>
        </authorList>
    </citation>
    <scope>NUCLEOTIDE SEQUENCE [LARGE SCALE GENOMIC DNA]</scope>
    <source>
        <strain evidence="2">CIP 111411</strain>
    </source>
</reference>
<accession>A0A6V6YWQ4</accession>
<dbReference type="Proteomes" id="UP000530060">
    <property type="component" value="Unassembled WGS sequence"/>
</dbReference>
<organism evidence="1 2">
    <name type="scientific">Flavobacterium salmonis</name>
    <dbReference type="NCBI Taxonomy" id="2654844"/>
    <lineage>
        <taxon>Bacteria</taxon>
        <taxon>Pseudomonadati</taxon>
        <taxon>Bacteroidota</taxon>
        <taxon>Flavobacteriia</taxon>
        <taxon>Flavobacteriales</taxon>
        <taxon>Flavobacteriaceae</taxon>
        <taxon>Flavobacterium</taxon>
    </lineage>
</organism>
<dbReference type="EMBL" id="CAIJDP010000067">
    <property type="protein sequence ID" value="CAD0003968.1"/>
    <property type="molecule type" value="Genomic_DNA"/>
</dbReference>
<evidence type="ECO:0000313" key="1">
    <source>
        <dbReference type="EMBL" id="CAD0003968.1"/>
    </source>
</evidence>
<proteinExistence type="predicted"/>
<gene>
    <name evidence="1" type="ORF">FLAT13_01976</name>
</gene>
<evidence type="ECO:0008006" key="3">
    <source>
        <dbReference type="Google" id="ProtNLM"/>
    </source>
</evidence>
<comment type="caution">
    <text evidence="1">The sequence shown here is derived from an EMBL/GenBank/DDBJ whole genome shotgun (WGS) entry which is preliminary data.</text>
</comment>
<dbReference type="AlphaFoldDB" id="A0A6V6YWQ4"/>
<dbReference type="RefSeq" id="WP_180908768.1">
    <property type="nucleotide sequence ID" value="NZ_CAIJDP010000067.1"/>
</dbReference>